<evidence type="ECO:0000256" key="5">
    <source>
        <dbReference type="ARBA" id="ARBA00023210"/>
    </source>
</evidence>
<evidence type="ECO:0000313" key="12">
    <source>
        <dbReference type="EMBL" id="BBA96054.1"/>
    </source>
</evidence>
<keyword evidence="3 12" id="KW-0132">Cell division</keyword>
<dbReference type="InterPro" id="IPR038658">
    <property type="entry name" value="SsgB_sf"/>
</dbReference>
<organism evidence="12 13">
    <name type="scientific">Actinacidiphila reveromycinica</name>
    <dbReference type="NCBI Taxonomy" id="659352"/>
    <lineage>
        <taxon>Bacteria</taxon>
        <taxon>Bacillati</taxon>
        <taxon>Actinomycetota</taxon>
        <taxon>Actinomycetes</taxon>
        <taxon>Kitasatosporales</taxon>
        <taxon>Streptomycetaceae</taxon>
        <taxon>Actinacidiphila</taxon>
    </lineage>
</organism>
<keyword evidence="4" id="KW-0749">Sporulation</keyword>
<dbReference type="AlphaFoldDB" id="A0A7U3VLZ5"/>
<protein>
    <recommendedName>
        <fullName evidence="9">Sporulation-specific cell division protein SsgB</fullName>
    </recommendedName>
    <alternativeName>
        <fullName evidence="10">Sporulation of Streptomyces griseus-like protein B</fullName>
    </alternativeName>
    <alternativeName>
        <fullName evidence="11">SsgA-like protein B</fullName>
    </alternativeName>
</protein>
<dbReference type="FunFam" id="2.30.31.20:FF:000001">
    <property type="entry name" value="SsgA family sporulation/cell division regulator"/>
    <property type="match status" value="1"/>
</dbReference>
<reference evidence="12 13" key="2">
    <citation type="journal article" date="2011" name="J. Antibiot.">
        <title>Furaquinocins I and J: novel polyketide isoprenoid hybrid compounds from Streptomyces reveromyceticus SN-593.</title>
        <authorList>
            <person name="Panthee S."/>
            <person name="Takahashi S."/>
            <person name="Takagi H."/>
            <person name="Nogawa T."/>
            <person name="Oowada E."/>
            <person name="Uramoto M."/>
            <person name="Osada H."/>
        </authorList>
    </citation>
    <scope>NUCLEOTIDE SEQUENCE [LARGE SCALE GENOMIC DNA]</scope>
    <source>
        <strain evidence="12 13">SN-593</strain>
    </source>
</reference>
<dbReference type="GO" id="GO:0030428">
    <property type="term" value="C:cell septum"/>
    <property type="evidence" value="ECO:0007669"/>
    <property type="project" value="UniProtKB-SubCell"/>
</dbReference>
<evidence type="ECO:0000313" key="13">
    <source>
        <dbReference type="Proteomes" id="UP000595703"/>
    </source>
</evidence>
<dbReference type="KEGG" id="arev:RVR_1180"/>
<evidence type="ECO:0000256" key="9">
    <source>
        <dbReference type="ARBA" id="ARBA00073872"/>
    </source>
</evidence>
<reference evidence="12 13" key="4">
    <citation type="journal article" date="2020" name="Sci. Rep.">
        <title>beta-carboline chemical signals induce reveromycin production through a LuxR family regulator in Streptomyces sp. SN-593.</title>
        <authorList>
            <person name="Panthee S."/>
            <person name="Kito N."/>
            <person name="Hayashi T."/>
            <person name="Shimizu T."/>
            <person name="Ishikawa J."/>
            <person name="Hamamoto H."/>
            <person name="Osada H."/>
            <person name="Takahashi S."/>
        </authorList>
    </citation>
    <scope>NUCLEOTIDE SEQUENCE [LARGE SCALE GENOMIC DNA]</scope>
    <source>
        <strain evidence="12 13">SN-593</strain>
    </source>
</reference>
<dbReference type="GO" id="GO:0043936">
    <property type="term" value="P:asexual sporulation resulting in formation of a cellular spore"/>
    <property type="evidence" value="ECO:0007669"/>
    <property type="project" value="UniProtKB-ARBA"/>
</dbReference>
<sequence>MACRFRRRANPRAHTERKALALMNTTVSCELHLRLVVSSESSLPVPAGLRYDTADPYAVHATFHTGAEETVEWVFARDLLAEGLHRPTGTGDVRVWPSRSHGQGVVCIALSSPEGEALLEAPARALESFLKRTDAAVPPGTEHRHFDLDTELSHILAES</sequence>
<comment type="similarity">
    <text evidence="2">Belongs to the SsgA family.</text>
</comment>
<dbReference type="Proteomes" id="UP000595703">
    <property type="component" value="Chromosome"/>
</dbReference>
<accession>A0A7U3VLZ5</accession>
<gene>
    <name evidence="12" type="ORF">RVR_1180</name>
</gene>
<dbReference type="PROSITE" id="PS51257">
    <property type="entry name" value="PROKAR_LIPOPROTEIN"/>
    <property type="match status" value="1"/>
</dbReference>
<evidence type="ECO:0000256" key="10">
    <source>
        <dbReference type="ARBA" id="ARBA00081460"/>
    </source>
</evidence>
<dbReference type="GO" id="GO:0000917">
    <property type="term" value="P:division septum assembly"/>
    <property type="evidence" value="ECO:0007669"/>
    <property type="project" value="UniProtKB-KW"/>
</dbReference>
<dbReference type="EMBL" id="AP018365">
    <property type="protein sequence ID" value="BBA96054.1"/>
    <property type="molecule type" value="Genomic_DNA"/>
</dbReference>
<evidence type="ECO:0000256" key="3">
    <source>
        <dbReference type="ARBA" id="ARBA00022618"/>
    </source>
</evidence>
<keyword evidence="13" id="KW-1185">Reference proteome</keyword>
<evidence type="ECO:0000256" key="7">
    <source>
        <dbReference type="ARBA" id="ARBA00053361"/>
    </source>
</evidence>
<comment type="function">
    <text evidence="7">Involved in sporulation-specific cell division. Required for early stages of sporulation. Important in the process of growth cessation prior to sporulation-specific cell division. Recruits cell division protein FtsZ to the future septum sites and tethers the contractile ring structure (Z ring) to the cytoplasmic membrane during sporulation. Stimulates polymerization and filament length of FtsZ in vitro.</text>
</comment>
<evidence type="ECO:0000256" key="2">
    <source>
        <dbReference type="ARBA" id="ARBA00009323"/>
    </source>
</evidence>
<keyword evidence="5" id="KW-0717">Septation</keyword>
<dbReference type="Pfam" id="PF04686">
    <property type="entry name" value="SsgA"/>
    <property type="match status" value="1"/>
</dbReference>
<dbReference type="InterPro" id="IPR006776">
    <property type="entry name" value="SsgB"/>
</dbReference>
<name>A0A7U3VLZ5_9ACTN</name>
<proteinExistence type="inferred from homology"/>
<evidence type="ECO:0000256" key="4">
    <source>
        <dbReference type="ARBA" id="ARBA00022969"/>
    </source>
</evidence>
<comment type="subcellular location">
    <subcellularLocation>
        <location evidence="1">Cell septum</location>
    </subcellularLocation>
</comment>
<reference evidence="12 13" key="1">
    <citation type="journal article" date="2010" name="J. Bacteriol.">
        <title>Biochemical characterization of a novel indole prenyltransferase from Streptomyces sp. SN-593.</title>
        <authorList>
            <person name="Takahashi S."/>
            <person name="Takagi H."/>
            <person name="Toyoda A."/>
            <person name="Uramoto M."/>
            <person name="Nogawa T."/>
            <person name="Ueki M."/>
            <person name="Sakaki Y."/>
            <person name="Osada H."/>
        </authorList>
    </citation>
    <scope>NUCLEOTIDE SEQUENCE [LARGE SCALE GENOMIC DNA]</scope>
    <source>
        <strain evidence="12 13">SN-593</strain>
    </source>
</reference>
<evidence type="ECO:0000256" key="11">
    <source>
        <dbReference type="ARBA" id="ARBA00083580"/>
    </source>
</evidence>
<comment type="subunit">
    <text evidence="8">Interacts with SsgA. Interacts with FtsZ (via N-terminus).</text>
</comment>
<dbReference type="Gene3D" id="2.30.31.20">
    <property type="entry name" value="Sporulation-specific cell division protein SsgB"/>
    <property type="match status" value="1"/>
</dbReference>
<evidence type="ECO:0000256" key="1">
    <source>
        <dbReference type="ARBA" id="ARBA00004431"/>
    </source>
</evidence>
<evidence type="ECO:0000256" key="6">
    <source>
        <dbReference type="ARBA" id="ARBA00023306"/>
    </source>
</evidence>
<evidence type="ECO:0000256" key="8">
    <source>
        <dbReference type="ARBA" id="ARBA00065388"/>
    </source>
</evidence>
<reference evidence="12 13" key="3">
    <citation type="journal article" date="2011" name="Nat. Chem. Biol.">
        <title>Reveromycin A biosynthesis uses RevG and RevJ for stereospecific spiroacetal formation.</title>
        <authorList>
            <person name="Takahashi S."/>
            <person name="Toyoda A."/>
            <person name="Sekiyama Y."/>
            <person name="Takagi H."/>
            <person name="Nogawa T."/>
            <person name="Uramoto M."/>
            <person name="Suzuki R."/>
            <person name="Koshino H."/>
            <person name="Kumano T."/>
            <person name="Panthee S."/>
            <person name="Dairi T."/>
            <person name="Ishikawa J."/>
            <person name="Ikeda H."/>
            <person name="Sakaki Y."/>
            <person name="Osada H."/>
        </authorList>
    </citation>
    <scope>NUCLEOTIDE SEQUENCE [LARGE SCALE GENOMIC DNA]</scope>
    <source>
        <strain evidence="12 13">SN-593</strain>
    </source>
</reference>
<keyword evidence="6" id="KW-0131">Cell cycle</keyword>